<gene>
    <name evidence="1" type="ORF">B0682_04850</name>
</gene>
<dbReference type="Proteomes" id="UP000191094">
    <property type="component" value="Unassembled WGS sequence"/>
</dbReference>
<keyword evidence="2" id="KW-1185">Reference proteome</keyword>
<evidence type="ECO:0000313" key="2">
    <source>
        <dbReference type="Proteomes" id="UP000191094"/>
    </source>
</evidence>
<dbReference type="PROSITE" id="PS51257">
    <property type="entry name" value="PROKAR_LIPOPROTEIN"/>
    <property type="match status" value="1"/>
</dbReference>
<sequence length="114" mass="12252">MKLALLLTVGMMAGCQTTPTTPVMQRANQVYETTGFGSSKVKAQRMALANAKSTCGIKSPIILTDKITYNGVLDERTDRVIQKAGQIATSVLGLGKASLASDEDYEFAITFRCE</sequence>
<reference evidence="1 2" key="1">
    <citation type="submission" date="2017-02" db="EMBL/GenBank/DDBJ databases">
        <title>Draft genome sequence of Moraxella lincolnii CCUG 9405T type strain.</title>
        <authorList>
            <person name="Salva-Serra F."/>
            <person name="Engstrom-Jakobsson H."/>
            <person name="Thorell K."/>
            <person name="Jaen-Luchoro D."/>
            <person name="Gonzales-Siles L."/>
            <person name="Karlsson R."/>
            <person name="Yazdan S."/>
            <person name="Boulund F."/>
            <person name="Johnning A."/>
            <person name="Engstrand L."/>
            <person name="Kristiansson E."/>
            <person name="Moore E."/>
        </authorList>
    </citation>
    <scope>NUCLEOTIDE SEQUENCE [LARGE SCALE GENOMIC DNA]</scope>
    <source>
        <strain evidence="1 2">CCUG 9405</strain>
    </source>
</reference>
<dbReference type="EMBL" id="MUYT01000004">
    <property type="protein sequence ID" value="OOS22056.1"/>
    <property type="molecule type" value="Genomic_DNA"/>
</dbReference>
<evidence type="ECO:0000313" key="1">
    <source>
        <dbReference type="EMBL" id="OOS22056.1"/>
    </source>
</evidence>
<name>A0A1T0CI65_9GAMM</name>
<proteinExistence type="predicted"/>
<comment type="caution">
    <text evidence="1">The sequence shown here is derived from an EMBL/GenBank/DDBJ whole genome shotgun (WGS) entry which is preliminary data.</text>
</comment>
<dbReference type="AlphaFoldDB" id="A0A1T0CI65"/>
<protein>
    <submittedName>
        <fullName evidence="1">Uncharacterized protein</fullName>
    </submittedName>
</protein>
<organism evidence="1 2">
    <name type="scientific">Lwoffella lincolnii</name>
    <dbReference type="NCBI Taxonomy" id="90241"/>
    <lineage>
        <taxon>Bacteria</taxon>
        <taxon>Pseudomonadati</taxon>
        <taxon>Pseudomonadota</taxon>
        <taxon>Gammaproteobacteria</taxon>
        <taxon>Moraxellales</taxon>
        <taxon>Moraxellaceae</taxon>
        <taxon>Lwoffella</taxon>
    </lineage>
</organism>
<accession>A0A1T0CI65</accession>